<proteinExistence type="predicted"/>
<accession>A0A182IVD5</accession>
<evidence type="ECO:0000313" key="1">
    <source>
        <dbReference type="EnsemblMetazoa" id="AATE006215-PA.1"/>
    </source>
</evidence>
<dbReference type="EnsemblMetazoa" id="AATE006215-RA">
    <property type="protein sequence ID" value="AATE006215-PA.1"/>
    <property type="gene ID" value="AATE006215"/>
</dbReference>
<dbReference type="AlphaFoldDB" id="A0A182IVD5"/>
<reference evidence="1" key="1">
    <citation type="submission" date="2022-08" db="UniProtKB">
        <authorList>
            <consortium name="EnsemblMetazoa"/>
        </authorList>
    </citation>
    <scope>IDENTIFICATION</scope>
    <source>
        <strain evidence="1">EBRO</strain>
    </source>
</reference>
<organism evidence="1">
    <name type="scientific">Anopheles atroparvus</name>
    <name type="common">European mosquito</name>
    <dbReference type="NCBI Taxonomy" id="41427"/>
    <lineage>
        <taxon>Eukaryota</taxon>
        <taxon>Metazoa</taxon>
        <taxon>Ecdysozoa</taxon>
        <taxon>Arthropoda</taxon>
        <taxon>Hexapoda</taxon>
        <taxon>Insecta</taxon>
        <taxon>Pterygota</taxon>
        <taxon>Neoptera</taxon>
        <taxon>Endopterygota</taxon>
        <taxon>Diptera</taxon>
        <taxon>Nematocera</taxon>
        <taxon>Culicoidea</taxon>
        <taxon>Culicidae</taxon>
        <taxon>Anophelinae</taxon>
        <taxon>Anopheles</taxon>
    </lineage>
</organism>
<dbReference type="VEuPathDB" id="VectorBase:AATE006215"/>
<protein>
    <submittedName>
        <fullName evidence="1">Uncharacterized protein</fullName>
    </submittedName>
</protein>
<sequence length="102" mass="11265">MYSISGNSETLTPHSLITLGKSRQTGKLEELAVDLATAFRNLAIGNFVLLTSEYFACFILTATVSSSSSTLAQGHSRVSQFVPKVHRIDRCIEYHRSFQCAH</sequence>
<name>A0A182IVD5_ANOAO</name>